<gene>
    <name evidence="10" type="ORF">HNP73_004141</name>
</gene>
<dbReference type="Proteomes" id="UP000549457">
    <property type="component" value="Unassembled WGS sequence"/>
</dbReference>
<dbReference type="SMART" id="SM00448">
    <property type="entry name" value="REC"/>
    <property type="match status" value="1"/>
</dbReference>
<evidence type="ECO:0000259" key="8">
    <source>
        <dbReference type="PROSITE" id="PS50110"/>
    </source>
</evidence>
<dbReference type="PROSITE" id="PS50110">
    <property type="entry name" value="RESPONSE_REGULATORY"/>
    <property type="match status" value="1"/>
</dbReference>
<dbReference type="Pfam" id="PF00486">
    <property type="entry name" value="Trans_reg_C"/>
    <property type="match status" value="1"/>
</dbReference>
<protein>
    <submittedName>
        <fullName evidence="10">DNA-binding response OmpR family regulator</fullName>
    </submittedName>
</protein>
<evidence type="ECO:0000313" key="11">
    <source>
        <dbReference type="Proteomes" id="UP000549457"/>
    </source>
</evidence>
<evidence type="ECO:0000256" key="7">
    <source>
        <dbReference type="PROSITE-ProRule" id="PRU01091"/>
    </source>
</evidence>
<dbReference type="EMBL" id="JACHFM010000005">
    <property type="protein sequence ID" value="MBB5224180.1"/>
    <property type="molecule type" value="Genomic_DNA"/>
</dbReference>
<dbReference type="SUPFAM" id="SSF46894">
    <property type="entry name" value="C-terminal effector domain of the bipartite response regulators"/>
    <property type="match status" value="1"/>
</dbReference>
<dbReference type="InterPro" id="IPR039420">
    <property type="entry name" value="WalR-like"/>
</dbReference>
<evidence type="ECO:0000256" key="6">
    <source>
        <dbReference type="PROSITE-ProRule" id="PRU00169"/>
    </source>
</evidence>
<comment type="caution">
    <text evidence="10">The sequence shown here is derived from an EMBL/GenBank/DDBJ whole genome shotgun (WGS) entry which is preliminary data.</text>
</comment>
<evidence type="ECO:0000256" key="4">
    <source>
        <dbReference type="ARBA" id="ARBA00023125"/>
    </source>
</evidence>
<dbReference type="InterPro" id="IPR036388">
    <property type="entry name" value="WH-like_DNA-bd_sf"/>
</dbReference>
<dbReference type="InterPro" id="IPR001789">
    <property type="entry name" value="Sig_transdc_resp-reg_receiver"/>
</dbReference>
<feature type="modified residue" description="4-aspartylphosphate" evidence="6">
    <location>
        <position position="53"/>
    </location>
</feature>
<dbReference type="CDD" id="cd00383">
    <property type="entry name" value="trans_reg_C"/>
    <property type="match status" value="1"/>
</dbReference>
<dbReference type="PANTHER" id="PTHR48111">
    <property type="entry name" value="REGULATOR OF RPOS"/>
    <property type="match status" value="1"/>
</dbReference>
<feature type="domain" description="Response regulatory" evidence="8">
    <location>
        <begin position="4"/>
        <end position="118"/>
    </location>
</feature>
<dbReference type="GO" id="GO:0006355">
    <property type="term" value="P:regulation of DNA-templated transcription"/>
    <property type="evidence" value="ECO:0007669"/>
    <property type="project" value="InterPro"/>
</dbReference>
<keyword evidence="11" id="KW-1185">Reference proteome</keyword>
<evidence type="ECO:0000256" key="5">
    <source>
        <dbReference type="ARBA" id="ARBA00023163"/>
    </source>
</evidence>
<organism evidence="10 11">
    <name type="scientific">Amaricoccus macauensis</name>
    <dbReference type="NCBI Taxonomy" id="57001"/>
    <lineage>
        <taxon>Bacteria</taxon>
        <taxon>Pseudomonadati</taxon>
        <taxon>Pseudomonadota</taxon>
        <taxon>Alphaproteobacteria</taxon>
        <taxon>Rhodobacterales</taxon>
        <taxon>Paracoccaceae</taxon>
        <taxon>Amaricoccus</taxon>
    </lineage>
</organism>
<reference evidence="10 11" key="1">
    <citation type="submission" date="2020-08" db="EMBL/GenBank/DDBJ databases">
        <title>Genomic Encyclopedia of Type Strains, Phase IV (KMG-IV): sequencing the most valuable type-strain genomes for metagenomic binning, comparative biology and taxonomic classification.</title>
        <authorList>
            <person name="Goeker M."/>
        </authorList>
    </citation>
    <scope>NUCLEOTIDE SEQUENCE [LARGE SCALE GENOMIC DNA]</scope>
    <source>
        <strain evidence="10 11">DSM 101730</strain>
    </source>
</reference>
<evidence type="ECO:0000313" key="10">
    <source>
        <dbReference type="EMBL" id="MBB5224180.1"/>
    </source>
</evidence>
<dbReference type="InterPro" id="IPR011006">
    <property type="entry name" value="CheY-like_superfamily"/>
</dbReference>
<keyword evidence="3" id="KW-0805">Transcription regulation</keyword>
<sequence>MQGRILVVDDDRRLCGFLARFLAGEGFAPTQAHDGAAMRRALADLPYDLVLLDLGFPRGDDGLALARALRSQYDAALIVVTGKTSTIDKVVCLELGADDYVTKPFQPRELLARIRAVLRRVTRSAVVPETEADTIRVDGWRVDLAHREVYAPCGVAAGLTSKEFDIVAALARRPGRVLSRDQLLDLVANRAWTPSDRSVDVLVGKVRRKIGDEGPNHRIIRTVRGIGYVFAPESVARG</sequence>
<keyword evidence="5" id="KW-0804">Transcription</keyword>
<dbReference type="AlphaFoldDB" id="A0A840STU5"/>
<accession>A0A840STU5</accession>
<dbReference type="GO" id="GO:0005829">
    <property type="term" value="C:cytosol"/>
    <property type="evidence" value="ECO:0007669"/>
    <property type="project" value="TreeGrafter"/>
</dbReference>
<evidence type="ECO:0000256" key="3">
    <source>
        <dbReference type="ARBA" id="ARBA00023015"/>
    </source>
</evidence>
<name>A0A840STU5_9RHOB</name>
<evidence type="ECO:0000256" key="2">
    <source>
        <dbReference type="ARBA" id="ARBA00023012"/>
    </source>
</evidence>
<keyword evidence="4 7" id="KW-0238">DNA-binding</keyword>
<keyword evidence="2" id="KW-0902">Two-component regulatory system</keyword>
<dbReference type="SMART" id="SM00862">
    <property type="entry name" value="Trans_reg_C"/>
    <property type="match status" value="1"/>
</dbReference>
<keyword evidence="1 6" id="KW-0597">Phosphoprotein</keyword>
<dbReference type="Pfam" id="PF00072">
    <property type="entry name" value="Response_reg"/>
    <property type="match status" value="1"/>
</dbReference>
<feature type="DNA-binding region" description="OmpR/PhoB-type" evidence="7">
    <location>
        <begin position="132"/>
        <end position="232"/>
    </location>
</feature>
<dbReference type="PANTHER" id="PTHR48111:SF4">
    <property type="entry name" value="DNA-BINDING DUAL TRANSCRIPTIONAL REGULATOR OMPR"/>
    <property type="match status" value="1"/>
</dbReference>
<evidence type="ECO:0000256" key="1">
    <source>
        <dbReference type="ARBA" id="ARBA00022553"/>
    </source>
</evidence>
<proteinExistence type="predicted"/>
<dbReference type="GO" id="GO:0000976">
    <property type="term" value="F:transcription cis-regulatory region binding"/>
    <property type="evidence" value="ECO:0007669"/>
    <property type="project" value="TreeGrafter"/>
</dbReference>
<feature type="domain" description="OmpR/PhoB-type" evidence="9">
    <location>
        <begin position="132"/>
        <end position="232"/>
    </location>
</feature>
<dbReference type="GO" id="GO:0000156">
    <property type="term" value="F:phosphorelay response regulator activity"/>
    <property type="evidence" value="ECO:0007669"/>
    <property type="project" value="TreeGrafter"/>
</dbReference>
<dbReference type="RefSeq" id="WP_184154538.1">
    <property type="nucleotide sequence ID" value="NZ_JACHFM010000005.1"/>
</dbReference>
<dbReference type="GO" id="GO:0032993">
    <property type="term" value="C:protein-DNA complex"/>
    <property type="evidence" value="ECO:0007669"/>
    <property type="project" value="TreeGrafter"/>
</dbReference>
<dbReference type="Gene3D" id="6.10.250.690">
    <property type="match status" value="1"/>
</dbReference>
<dbReference type="InterPro" id="IPR016032">
    <property type="entry name" value="Sig_transdc_resp-reg_C-effctor"/>
</dbReference>
<dbReference type="SUPFAM" id="SSF52172">
    <property type="entry name" value="CheY-like"/>
    <property type="match status" value="1"/>
</dbReference>
<dbReference type="Gene3D" id="3.40.50.2300">
    <property type="match status" value="1"/>
</dbReference>
<dbReference type="PROSITE" id="PS51755">
    <property type="entry name" value="OMPR_PHOB"/>
    <property type="match status" value="1"/>
</dbReference>
<dbReference type="InterPro" id="IPR001867">
    <property type="entry name" value="OmpR/PhoB-type_DNA-bd"/>
</dbReference>
<dbReference type="Gene3D" id="1.10.10.10">
    <property type="entry name" value="Winged helix-like DNA-binding domain superfamily/Winged helix DNA-binding domain"/>
    <property type="match status" value="1"/>
</dbReference>
<evidence type="ECO:0000259" key="9">
    <source>
        <dbReference type="PROSITE" id="PS51755"/>
    </source>
</evidence>